<dbReference type="Proteomes" id="UP001159363">
    <property type="component" value="Chromosome 13"/>
</dbReference>
<name>A0ABQ9G8N8_9NEOP</name>
<organism evidence="1 2">
    <name type="scientific">Dryococelus australis</name>
    <dbReference type="NCBI Taxonomy" id="614101"/>
    <lineage>
        <taxon>Eukaryota</taxon>
        <taxon>Metazoa</taxon>
        <taxon>Ecdysozoa</taxon>
        <taxon>Arthropoda</taxon>
        <taxon>Hexapoda</taxon>
        <taxon>Insecta</taxon>
        <taxon>Pterygota</taxon>
        <taxon>Neoptera</taxon>
        <taxon>Polyneoptera</taxon>
        <taxon>Phasmatodea</taxon>
        <taxon>Verophasmatodea</taxon>
        <taxon>Anareolatae</taxon>
        <taxon>Phasmatidae</taxon>
        <taxon>Eurycanthinae</taxon>
        <taxon>Dryococelus</taxon>
    </lineage>
</organism>
<sequence length="88" mass="10183">MSPTTFENLLIKIKKTHLRESFSIQVIEYWRPTIMLAVTVRFLATEDPYSSLHYIFRISKKAFTKIVPEVCATLVESLKGTNNFKTSI</sequence>
<comment type="caution">
    <text evidence="1">The sequence shown here is derived from an EMBL/GenBank/DDBJ whole genome shotgun (WGS) entry which is preliminary data.</text>
</comment>
<proteinExistence type="predicted"/>
<evidence type="ECO:0000313" key="1">
    <source>
        <dbReference type="EMBL" id="KAJ8868789.1"/>
    </source>
</evidence>
<keyword evidence="2" id="KW-1185">Reference proteome</keyword>
<gene>
    <name evidence="1" type="ORF">PR048_030329</name>
</gene>
<reference evidence="1 2" key="1">
    <citation type="submission" date="2023-02" db="EMBL/GenBank/DDBJ databases">
        <title>LHISI_Scaffold_Assembly.</title>
        <authorList>
            <person name="Stuart O.P."/>
            <person name="Cleave R."/>
            <person name="Magrath M.J.L."/>
            <person name="Mikheyev A.S."/>
        </authorList>
    </citation>
    <scope>NUCLEOTIDE SEQUENCE [LARGE SCALE GENOMIC DNA]</scope>
    <source>
        <strain evidence="1">Daus_M_001</strain>
        <tissue evidence="1">Leg muscle</tissue>
    </source>
</reference>
<protein>
    <submittedName>
        <fullName evidence="1">Uncharacterized protein</fullName>
    </submittedName>
</protein>
<dbReference type="EMBL" id="JARBHB010000014">
    <property type="protein sequence ID" value="KAJ8868789.1"/>
    <property type="molecule type" value="Genomic_DNA"/>
</dbReference>
<accession>A0ABQ9G8N8</accession>
<feature type="non-terminal residue" evidence="1">
    <location>
        <position position="88"/>
    </location>
</feature>
<evidence type="ECO:0000313" key="2">
    <source>
        <dbReference type="Proteomes" id="UP001159363"/>
    </source>
</evidence>